<dbReference type="Pfam" id="PF13302">
    <property type="entry name" value="Acetyltransf_3"/>
    <property type="match status" value="1"/>
</dbReference>
<evidence type="ECO:0000259" key="1">
    <source>
        <dbReference type="PROSITE" id="PS51186"/>
    </source>
</evidence>
<dbReference type="Proteomes" id="UP000295344">
    <property type="component" value="Unassembled WGS sequence"/>
</dbReference>
<dbReference type="InterPro" id="IPR016181">
    <property type="entry name" value="Acyl_CoA_acyltransferase"/>
</dbReference>
<organism evidence="2 3">
    <name type="scientific">Amnibacterium kyonggiense</name>
    <dbReference type="NCBI Taxonomy" id="595671"/>
    <lineage>
        <taxon>Bacteria</taxon>
        <taxon>Bacillati</taxon>
        <taxon>Actinomycetota</taxon>
        <taxon>Actinomycetes</taxon>
        <taxon>Micrococcales</taxon>
        <taxon>Microbacteriaceae</taxon>
        <taxon>Amnibacterium</taxon>
    </lineage>
</organism>
<proteinExistence type="predicted"/>
<dbReference type="InterPro" id="IPR000182">
    <property type="entry name" value="GNAT_dom"/>
</dbReference>
<sequence length="220" mass="24501">MPTPSDVDIWPLLGVRILVSDIELSPIDDRTALDLGRLAAGGIHGNFLPFNTPWTRGTEVDVARNVYRYHSRLRQEMSPERWSLEFAAKLDHTLIGVQSLSAENFGTTKSAESASWLGQSWQGKGIGTLNRIAILTLAFDGLGADEVTTSAWADNVASNAVTRKLGYEPNGEERLDREGRVTVQKRFRMSRAMWDARGPELRPHTEIEGVDALKEWLQIS</sequence>
<gene>
    <name evidence="2" type="ORF">CLV52_3083</name>
</gene>
<name>A0A4V6Q0Y2_9MICO</name>
<dbReference type="OrthoDB" id="3466127at2"/>
<evidence type="ECO:0000313" key="3">
    <source>
        <dbReference type="Proteomes" id="UP000295344"/>
    </source>
</evidence>
<comment type="caution">
    <text evidence="2">The sequence shown here is derived from an EMBL/GenBank/DDBJ whole genome shotgun (WGS) entry which is preliminary data.</text>
</comment>
<reference evidence="2 3" key="1">
    <citation type="submission" date="2019-03" db="EMBL/GenBank/DDBJ databases">
        <title>Genomic Encyclopedia of Archaeal and Bacterial Type Strains, Phase II (KMG-II): from individual species to whole genera.</title>
        <authorList>
            <person name="Goeker M."/>
        </authorList>
    </citation>
    <scope>NUCLEOTIDE SEQUENCE [LARGE SCALE GENOMIC DNA]</scope>
    <source>
        <strain evidence="2 3">DSM 24782</strain>
    </source>
</reference>
<dbReference type="SUPFAM" id="SSF55729">
    <property type="entry name" value="Acyl-CoA N-acyltransferases (Nat)"/>
    <property type="match status" value="1"/>
</dbReference>
<dbReference type="RefSeq" id="WP_133767195.1">
    <property type="nucleotide sequence ID" value="NZ_BAAARP010000001.1"/>
</dbReference>
<dbReference type="AlphaFoldDB" id="A0A4V6Q0Y2"/>
<dbReference type="Gene3D" id="3.40.630.30">
    <property type="match status" value="1"/>
</dbReference>
<dbReference type="PROSITE" id="PS51186">
    <property type="entry name" value="GNAT"/>
    <property type="match status" value="1"/>
</dbReference>
<keyword evidence="3" id="KW-1185">Reference proteome</keyword>
<feature type="domain" description="N-acetyltransferase" evidence="1">
    <location>
        <begin position="45"/>
        <end position="194"/>
    </location>
</feature>
<accession>A0A4V6Q0Y2</accession>
<evidence type="ECO:0000313" key="2">
    <source>
        <dbReference type="EMBL" id="TDS75968.1"/>
    </source>
</evidence>
<keyword evidence="2" id="KW-0808">Transferase</keyword>
<dbReference type="EMBL" id="SOAM01000003">
    <property type="protein sequence ID" value="TDS75968.1"/>
    <property type="molecule type" value="Genomic_DNA"/>
</dbReference>
<protein>
    <submittedName>
        <fullName evidence="2">RimJ/RimL family protein N-acetyltransferase</fullName>
    </submittedName>
</protein>
<dbReference type="GO" id="GO:0016747">
    <property type="term" value="F:acyltransferase activity, transferring groups other than amino-acyl groups"/>
    <property type="evidence" value="ECO:0007669"/>
    <property type="project" value="InterPro"/>
</dbReference>